<dbReference type="InterPro" id="IPR046350">
    <property type="entry name" value="Cystatin_sf"/>
</dbReference>
<keyword evidence="6" id="KW-0788">Thiol protease</keyword>
<gene>
    <name evidence="16" type="primary">LOC108736406</name>
</gene>
<feature type="compositionally biased region" description="Polar residues" evidence="10">
    <location>
        <begin position="369"/>
        <end position="383"/>
    </location>
</feature>
<dbReference type="SMART" id="SM00645">
    <property type="entry name" value="Pept_C1"/>
    <property type="match status" value="1"/>
</dbReference>
<evidence type="ECO:0000256" key="8">
    <source>
        <dbReference type="ARBA" id="ARBA00023157"/>
    </source>
</evidence>
<feature type="domain" description="Cystatin" evidence="12">
    <location>
        <begin position="558"/>
        <end position="666"/>
    </location>
</feature>
<dbReference type="InParanoid" id="A0A1W4WK57"/>
<keyword evidence="8" id="KW-1015">Disulfide bond</keyword>
<feature type="compositionally biased region" description="Polar residues" evidence="10">
    <location>
        <begin position="448"/>
        <end position="457"/>
    </location>
</feature>
<dbReference type="PRINTS" id="PR00705">
    <property type="entry name" value="PAPAIN"/>
</dbReference>
<dbReference type="Proteomes" id="UP000192223">
    <property type="component" value="Unplaced"/>
</dbReference>
<dbReference type="GO" id="GO:0008234">
    <property type="term" value="F:cysteine-type peptidase activity"/>
    <property type="evidence" value="ECO:0007669"/>
    <property type="project" value="UniProtKB-KW"/>
</dbReference>
<dbReference type="STRING" id="224129.A0A1W4WK57"/>
<dbReference type="SUPFAM" id="SSF54001">
    <property type="entry name" value="Cysteine proteinases"/>
    <property type="match status" value="1"/>
</dbReference>
<dbReference type="InterPro" id="IPR025660">
    <property type="entry name" value="Pept_his_AS"/>
</dbReference>
<keyword evidence="9" id="KW-0325">Glycoprotein</keyword>
<evidence type="ECO:0000256" key="7">
    <source>
        <dbReference type="ARBA" id="ARBA00023145"/>
    </source>
</evidence>
<organism evidence="15 16">
    <name type="scientific">Agrilus planipennis</name>
    <name type="common">Emerald ash borer</name>
    <name type="synonym">Agrilus marcopoli</name>
    <dbReference type="NCBI Taxonomy" id="224129"/>
    <lineage>
        <taxon>Eukaryota</taxon>
        <taxon>Metazoa</taxon>
        <taxon>Ecdysozoa</taxon>
        <taxon>Arthropoda</taxon>
        <taxon>Hexapoda</taxon>
        <taxon>Insecta</taxon>
        <taxon>Pterygota</taxon>
        <taxon>Neoptera</taxon>
        <taxon>Endopterygota</taxon>
        <taxon>Coleoptera</taxon>
        <taxon>Polyphaga</taxon>
        <taxon>Elateriformia</taxon>
        <taxon>Buprestoidea</taxon>
        <taxon>Buprestidae</taxon>
        <taxon>Agrilinae</taxon>
        <taxon>Agrilus</taxon>
    </lineage>
</organism>
<dbReference type="Gene3D" id="3.90.70.10">
    <property type="entry name" value="Cysteine proteinases"/>
    <property type="match status" value="1"/>
</dbReference>
<feature type="signal peptide" evidence="11">
    <location>
        <begin position="1"/>
        <end position="19"/>
    </location>
</feature>
<keyword evidence="4 11" id="KW-0732">Signal</keyword>
<feature type="region of interest" description="Disordered" evidence="10">
    <location>
        <begin position="367"/>
        <end position="397"/>
    </location>
</feature>
<dbReference type="Gene3D" id="3.10.450.10">
    <property type="match status" value="2"/>
</dbReference>
<feature type="region of interest" description="Disordered" evidence="10">
    <location>
        <begin position="432"/>
        <end position="457"/>
    </location>
</feature>
<evidence type="ECO:0000256" key="11">
    <source>
        <dbReference type="SAM" id="SignalP"/>
    </source>
</evidence>
<dbReference type="CDD" id="cd02248">
    <property type="entry name" value="Peptidase_C1A"/>
    <property type="match status" value="1"/>
</dbReference>
<dbReference type="SUPFAM" id="SSF54403">
    <property type="entry name" value="Cystatin/monellin"/>
    <property type="match status" value="2"/>
</dbReference>
<dbReference type="InterPro" id="IPR038765">
    <property type="entry name" value="Papain-like_cys_pep_sf"/>
</dbReference>
<dbReference type="InterPro" id="IPR039417">
    <property type="entry name" value="Peptidase_C1A_papain-like"/>
</dbReference>
<feature type="domain" description="Cathepsin propeptide inhibitor" evidence="14">
    <location>
        <begin position="703"/>
        <end position="760"/>
    </location>
</feature>
<evidence type="ECO:0000256" key="5">
    <source>
        <dbReference type="ARBA" id="ARBA00022801"/>
    </source>
</evidence>
<name>A0A1W4WK57_AGRPL</name>
<dbReference type="PROSITE" id="PS00139">
    <property type="entry name" value="THIOL_PROTEASE_CYS"/>
    <property type="match status" value="1"/>
</dbReference>
<dbReference type="Pfam" id="PF00112">
    <property type="entry name" value="Peptidase_C1"/>
    <property type="match status" value="1"/>
</dbReference>
<dbReference type="InterPro" id="IPR018073">
    <property type="entry name" value="Prot_inh_cystat_CS"/>
</dbReference>
<dbReference type="SMART" id="SM00848">
    <property type="entry name" value="Inhibitor_I29"/>
    <property type="match status" value="1"/>
</dbReference>
<evidence type="ECO:0000256" key="6">
    <source>
        <dbReference type="ARBA" id="ARBA00022807"/>
    </source>
</evidence>
<dbReference type="PROSITE" id="PS00640">
    <property type="entry name" value="THIOL_PROTEASE_ASN"/>
    <property type="match status" value="1"/>
</dbReference>
<evidence type="ECO:0000313" key="16">
    <source>
        <dbReference type="RefSeq" id="XP_018324316.1"/>
    </source>
</evidence>
<dbReference type="InterPro" id="IPR000010">
    <property type="entry name" value="Cystatin_dom"/>
</dbReference>
<dbReference type="GO" id="GO:0006508">
    <property type="term" value="P:proteolysis"/>
    <property type="evidence" value="ECO:0007669"/>
    <property type="project" value="UniProtKB-KW"/>
</dbReference>
<evidence type="ECO:0000259" key="12">
    <source>
        <dbReference type="SMART" id="SM00043"/>
    </source>
</evidence>
<protein>
    <submittedName>
        <fullName evidence="16">Uncharacterized protein LOC108736406</fullName>
    </submittedName>
</protein>
<dbReference type="CDD" id="cd00042">
    <property type="entry name" value="CY"/>
    <property type="match status" value="2"/>
</dbReference>
<feature type="region of interest" description="Disordered" evidence="10">
    <location>
        <begin position="136"/>
        <end position="157"/>
    </location>
</feature>
<keyword evidence="15" id="KW-1185">Reference proteome</keyword>
<dbReference type="GeneID" id="108736406"/>
<sequence>MAKMLNTVLFILIFFCVNGEPINETNENYTPHIWGILNYFNTDPNRIYNYNVGVLENAQKTEKGLFLQIEVQVECRLNPNDPRCGPKVHTCEAFIEKIEGIDRYEILPGAICHPKYEPTERGELNGEVPVQRSSVLQVNEEPTSSVQASNEASPSGEISDEFVAVRRNSNQCLGCVIDLDKNVEGLPDLITTALKHLESERENKHVLLNVLRVQQQVVAGIKYILLLEVAPTVCAKDVNTVTPELCPLNTNVPSQICHITYWQKPWISLQKHIIANNCTVSQEFTDTTNPTFPNTPKRRYPEDIDNEIEITNAYGNRYPSKIIDKEPNNVPNFDEIANSGRFDIENSDFISPSALANIESQIEFHKTPKQVQSVENENTAKPQSSEGPAESPSGEVQVQQIDSIPNNNGEVISNNSSTSSALKLEDVQTQLRESTIPVDHQRRKRSPAGSTKTSFKKSNPYNKQWLRMLAKFVVEEKLGPNRCDVVEVLYPKQQKNEKLGGVVYSFLINLKKSKSEEMESCKTKVLIPNDKSEREILKFKCYDNKNKGNKKLSRVPRQIPGGVWDVSVSDPIINDLAHSSLMQLNLQSSRPNRLKVIEIISAQKQVVAGLLYHIKTKVVSTECSPNDLQDSHQCIELVGEGPSICEITIWDRPWIHDGREVNITCDDDQVQHSFKTSSVRHKEKRSIESNKNEHNSLKYEDLFDHFVITFSKNYADEKEYNYRFNVFKENMKYVHLLNKYEQGTGRYGITMFADLTQDEFRKYKGFRIDLKNHNEVGNSWAEIPNTVELPIEFDWRTKGAVTEVKNQGTCGSCWAFSVTGNVEGQFAIKNGKLLEFSEQELVDCDTIDEGCNGGLMDNAYRSIEKLGGLETESDYPYEGEQEKCHFRSSLTKVKVSGAVNISTNETDMAKWLVKNGPISIAINANAMQFYLGGVSHPWKFLCDPKSLDHGVLIVGYGMHKYPYLKKTLPYWIVKNSWGKSWGEQGYYLVYRGDGTCGLNQTPSSAIVE</sequence>
<dbReference type="AlphaFoldDB" id="A0A1W4WK57"/>
<evidence type="ECO:0000259" key="13">
    <source>
        <dbReference type="SMART" id="SM00645"/>
    </source>
</evidence>
<dbReference type="PANTHER" id="PTHR12411">
    <property type="entry name" value="CYSTEINE PROTEASE FAMILY C1-RELATED"/>
    <property type="match status" value="1"/>
</dbReference>
<evidence type="ECO:0000259" key="14">
    <source>
        <dbReference type="SMART" id="SM00848"/>
    </source>
</evidence>
<comment type="similarity">
    <text evidence="2">Belongs to the cystatin family.</text>
</comment>
<dbReference type="FunFam" id="3.90.70.10:FF:000130">
    <property type="entry name" value="Cysteine proteinase 1"/>
    <property type="match status" value="1"/>
</dbReference>
<feature type="compositionally biased region" description="Low complexity" evidence="10">
    <location>
        <begin position="384"/>
        <end position="395"/>
    </location>
</feature>
<feature type="domain" description="Peptidase C1A papain C-terminal" evidence="13">
    <location>
        <begin position="789"/>
        <end position="1006"/>
    </location>
</feature>
<dbReference type="Pfam" id="PF08246">
    <property type="entry name" value="Inhibitor_I29"/>
    <property type="match status" value="1"/>
</dbReference>
<dbReference type="InterPro" id="IPR000169">
    <property type="entry name" value="Pept_cys_AS"/>
</dbReference>
<feature type="domain" description="Cystatin" evidence="12">
    <location>
        <begin position="171"/>
        <end position="279"/>
    </location>
</feature>
<dbReference type="OrthoDB" id="387093at2759"/>
<feature type="chain" id="PRO_5010700748" evidence="11">
    <location>
        <begin position="20"/>
        <end position="1008"/>
    </location>
</feature>
<dbReference type="SMART" id="SM00043">
    <property type="entry name" value="CY"/>
    <property type="match status" value="2"/>
</dbReference>
<dbReference type="GO" id="GO:0004869">
    <property type="term" value="F:cysteine-type endopeptidase inhibitor activity"/>
    <property type="evidence" value="ECO:0007669"/>
    <property type="project" value="InterPro"/>
</dbReference>
<dbReference type="InterPro" id="IPR025661">
    <property type="entry name" value="Pept_asp_AS"/>
</dbReference>
<reference evidence="16" key="1">
    <citation type="submission" date="2025-08" db="UniProtKB">
        <authorList>
            <consortium name="RefSeq"/>
        </authorList>
    </citation>
    <scope>IDENTIFICATION</scope>
    <source>
        <tissue evidence="16">Entire body</tissue>
    </source>
</reference>
<feature type="compositionally biased region" description="Polar residues" evidence="10">
    <location>
        <begin position="136"/>
        <end position="153"/>
    </location>
</feature>
<evidence type="ECO:0000256" key="3">
    <source>
        <dbReference type="ARBA" id="ARBA00022670"/>
    </source>
</evidence>
<dbReference type="InterPro" id="IPR000668">
    <property type="entry name" value="Peptidase_C1A_C"/>
</dbReference>
<dbReference type="KEGG" id="apln:108736406"/>
<keyword evidence="5" id="KW-0378">Hydrolase</keyword>
<evidence type="ECO:0000256" key="1">
    <source>
        <dbReference type="ARBA" id="ARBA00008455"/>
    </source>
</evidence>
<evidence type="ECO:0000313" key="15">
    <source>
        <dbReference type="Proteomes" id="UP000192223"/>
    </source>
</evidence>
<dbReference type="PROSITE" id="PS00287">
    <property type="entry name" value="CYSTATIN"/>
    <property type="match status" value="1"/>
</dbReference>
<evidence type="ECO:0000256" key="9">
    <source>
        <dbReference type="ARBA" id="ARBA00023180"/>
    </source>
</evidence>
<dbReference type="InterPro" id="IPR013128">
    <property type="entry name" value="Peptidase_C1A"/>
</dbReference>
<dbReference type="InterPro" id="IPR013201">
    <property type="entry name" value="Prot_inhib_I29"/>
</dbReference>
<evidence type="ECO:0000256" key="4">
    <source>
        <dbReference type="ARBA" id="ARBA00022729"/>
    </source>
</evidence>
<keyword evidence="7" id="KW-0865">Zymogen</keyword>
<evidence type="ECO:0000256" key="10">
    <source>
        <dbReference type="SAM" id="MobiDB-lite"/>
    </source>
</evidence>
<dbReference type="RefSeq" id="XP_018324316.1">
    <property type="nucleotide sequence ID" value="XM_018468814.2"/>
</dbReference>
<keyword evidence="3" id="KW-0645">Protease</keyword>
<evidence type="ECO:0000256" key="2">
    <source>
        <dbReference type="ARBA" id="ARBA00009403"/>
    </source>
</evidence>
<proteinExistence type="inferred from homology"/>
<accession>A0A1W4WK57</accession>
<dbReference type="PROSITE" id="PS00639">
    <property type="entry name" value="THIOL_PROTEASE_HIS"/>
    <property type="match status" value="1"/>
</dbReference>
<comment type="similarity">
    <text evidence="1">Belongs to the peptidase C1 family.</text>
</comment>
<dbReference type="Pfam" id="PF00031">
    <property type="entry name" value="Cystatin"/>
    <property type="match status" value="2"/>
</dbReference>